<sequence>MGSAAYLADSYSKKQGYGIGIAAICGAAILVDAHPMAALLDSSRKIRRPATVFTACLDMLLAVVLAVVGVLLLMSDDYYRSDDNEGDGPPWHATLGIVVLLTLIHIGRRRRVVHSSGHYECVERTTDDLSLRPLCPHPSPLHEMLYMTPAWTSPRFSGPLIRRQLTGCAEVLAVKVAADQP</sequence>
<name>A0AA39L8Y5_SARSR</name>
<evidence type="ECO:0000256" key="1">
    <source>
        <dbReference type="SAM" id="Phobius"/>
    </source>
</evidence>
<feature type="transmembrane region" description="Helical" evidence="1">
    <location>
        <begin position="52"/>
        <end position="74"/>
    </location>
</feature>
<keyword evidence="3" id="KW-1185">Reference proteome</keyword>
<evidence type="ECO:0000313" key="3">
    <source>
        <dbReference type="Proteomes" id="UP001175261"/>
    </source>
</evidence>
<keyword evidence="1" id="KW-0812">Transmembrane</keyword>
<keyword evidence="1" id="KW-1133">Transmembrane helix</keyword>
<evidence type="ECO:0000313" key="2">
    <source>
        <dbReference type="EMBL" id="KAK0388966.1"/>
    </source>
</evidence>
<organism evidence="2 3">
    <name type="scientific">Sarocladium strictum</name>
    <name type="common">Black bundle disease fungus</name>
    <name type="synonym">Acremonium strictum</name>
    <dbReference type="NCBI Taxonomy" id="5046"/>
    <lineage>
        <taxon>Eukaryota</taxon>
        <taxon>Fungi</taxon>
        <taxon>Dikarya</taxon>
        <taxon>Ascomycota</taxon>
        <taxon>Pezizomycotina</taxon>
        <taxon>Sordariomycetes</taxon>
        <taxon>Hypocreomycetidae</taxon>
        <taxon>Hypocreales</taxon>
        <taxon>Sarocladiaceae</taxon>
        <taxon>Sarocladium</taxon>
    </lineage>
</organism>
<dbReference type="Proteomes" id="UP001175261">
    <property type="component" value="Unassembled WGS sequence"/>
</dbReference>
<dbReference type="AlphaFoldDB" id="A0AA39L8Y5"/>
<protein>
    <submittedName>
        <fullName evidence="2">Uncharacterized protein</fullName>
    </submittedName>
</protein>
<comment type="caution">
    <text evidence="2">The sequence shown here is derived from an EMBL/GenBank/DDBJ whole genome shotgun (WGS) entry which is preliminary data.</text>
</comment>
<feature type="transmembrane region" description="Helical" evidence="1">
    <location>
        <begin position="17"/>
        <end position="40"/>
    </location>
</feature>
<dbReference type="EMBL" id="JAPDFR010000002">
    <property type="protein sequence ID" value="KAK0388966.1"/>
    <property type="molecule type" value="Genomic_DNA"/>
</dbReference>
<keyword evidence="1" id="KW-0472">Membrane</keyword>
<feature type="transmembrane region" description="Helical" evidence="1">
    <location>
        <begin position="89"/>
        <end position="106"/>
    </location>
</feature>
<proteinExistence type="predicted"/>
<reference evidence="2" key="1">
    <citation type="submission" date="2022-10" db="EMBL/GenBank/DDBJ databases">
        <title>Determination and structural analysis of whole genome sequence of Sarocladium strictum F4-1.</title>
        <authorList>
            <person name="Hu L."/>
            <person name="Jiang Y."/>
        </authorList>
    </citation>
    <scope>NUCLEOTIDE SEQUENCE</scope>
    <source>
        <strain evidence="2">F4-1</strain>
    </source>
</reference>
<gene>
    <name evidence="2" type="ORF">NLU13_2543</name>
</gene>
<accession>A0AA39L8Y5</accession>